<keyword evidence="2" id="KW-1185">Reference proteome</keyword>
<sequence>MLQWGMKSSHASPFSLHPHLPHSDTCQYPISLFIFHIRQNGIRNGGSSFLLISMFALLFFRPSVGSCDKWEKIRLSCYTYLSILNHPPLPPSSHLVKLLGQE</sequence>
<dbReference type="EMBL" id="BPLR01000216">
    <property type="protein sequence ID" value="GIY92993.1"/>
    <property type="molecule type" value="Genomic_DNA"/>
</dbReference>
<accession>A0AAV4XEX4</accession>
<dbReference type="AlphaFoldDB" id="A0AAV4XEX4"/>
<dbReference type="Proteomes" id="UP001054945">
    <property type="component" value="Unassembled WGS sequence"/>
</dbReference>
<name>A0AAV4XEX4_CAEEX</name>
<gene>
    <name evidence="1" type="ORF">CEXT_590691</name>
</gene>
<comment type="caution">
    <text evidence="1">The sequence shown here is derived from an EMBL/GenBank/DDBJ whole genome shotgun (WGS) entry which is preliminary data.</text>
</comment>
<proteinExistence type="predicted"/>
<organism evidence="1 2">
    <name type="scientific">Caerostris extrusa</name>
    <name type="common">Bark spider</name>
    <name type="synonym">Caerostris bankana</name>
    <dbReference type="NCBI Taxonomy" id="172846"/>
    <lineage>
        <taxon>Eukaryota</taxon>
        <taxon>Metazoa</taxon>
        <taxon>Ecdysozoa</taxon>
        <taxon>Arthropoda</taxon>
        <taxon>Chelicerata</taxon>
        <taxon>Arachnida</taxon>
        <taxon>Araneae</taxon>
        <taxon>Araneomorphae</taxon>
        <taxon>Entelegynae</taxon>
        <taxon>Araneoidea</taxon>
        <taxon>Araneidae</taxon>
        <taxon>Caerostris</taxon>
    </lineage>
</organism>
<reference evidence="1 2" key="1">
    <citation type="submission" date="2021-06" db="EMBL/GenBank/DDBJ databases">
        <title>Caerostris extrusa draft genome.</title>
        <authorList>
            <person name="Kono N."/>
            <person name="Arakawa K."/>
        </authorList>
    </citation>
    <scope>NUCLEOTIDE SEQUENCE [LARGE SCALE GENOMIC DNA]</scope>
</reference>
<evidence type="ECO:0000313" key="2">
    <source>
        <dbReference type="Proteomes" id="UP001054945"/>
    </source>
</evidence>
<evidence type="ECO:0000313" key="1">
    <source>
        <dbReference type="EMBL" id="GIY92993.1"/>
    </source>
</evidence>
<protein>
    <submittedName>
        <fullName evidence="1">Uncharacterized protein</fullName>
    </submittedName>
</protein>